<dbReference type="Pfam" id="PF13427">
    <property type="entry name" value="AadA_C"/>
    <property type="match status" value="1"/>
</dbReference>
<dbReference type="SUPFAM" id="SSF81301">
    <property type="entry name" value="Nucleotidyltransferase"/>
    <property type="match status" value="1"/>
</dbReference>
<keyword evidence="8" id="KW-1185">Reference proteome</keyword>
<dbReference type="OrthoDB" id="5643411at2"/>
<dbReference type="GO" id="GO:0046677">
    <property type="term" value="P:response to antibiotic"/>
    <property type="evidence" value="ECO:0007669"/>
    <property type="project" value="UniProtKB-KW"/>
</dbReference>
<keyword evidence="2 4" id="KW-0046">Antibiotic resistance</keyword>
<comment type="catalytic activity">
    <reaction evidence="3 4">
        <text>spectinomycin + ATP = 9-O-adenylylspectinomycin + diphosphate</text>
        <dbReference type="Rhea" id="RHEA:63228"/>
        <dbReference type="ChEBI" id="CHEBI:30616"/>
        <dbReference type="ChEBI" id="CHEBI:33019"/>
        <dbReference type="ChEBI" id="CHEBI:146260"/>
        <dbReference type="ChEBI" id="CHEBI:146261"/>
    </reaction>
</comment>
<feature type="domain" description="Polymerase nucleotidyl transferase" evidence="5">
    <location>
        <begin position="17"/>
        <end position="72"/>
    </location>
</feature>
<gene>
    <name evidence="7" type="ORF">SAMN05877753_101611</name>
</gene>
<sequence>MIEIQATLNQVCHVFKQHLQDQLTGIYLHGSLAMGCFHPLTSDIDLLIVVSEPLSFSAKQAIVRELVSLTPIYPGKGVEMSIILEKDAAEPLYPMPFELHYGTEWGERFLLDTMDLCEGGTDPDLSAHIAVTIERGKCLYGKAISDVFAPISSENYCKSIYYDVKDAKDGILQDPVYTILNLCRTLQYVRERKILSKKEGGEWGLTNLSDRDKPLVQLALGAYGNGVKHFTYNDEQLLRFAGDLLEEISIGIQDIR</sequence>
<organism evidence="7 8">
    <name type="scientific">Bacillus oleivorans</name>
    <dbReference type="NCBI Taxonomy" id="1448271"/>
    <lineage>
        <taxon>Bacteria</taxon>
        <taxon>Bacillati</taxon>
        <taxon>Bacillota</taxon>
        <taxon>Bacilli</taxon>
        <taxon>Bacillales</taxon>
        <taxon>Bacillaceae</taxon>
        <taxon>Bacillus</taxon>
    </lineage>
</organism>
<keyword evidence="1 4" id="KW-0808">Transferase</keyword>
<evidence type="ECO:0000313" key="7">
    <source>
        <dbReference type="EMBL" id="SNX67292.1"/>
    </source>
</evidence>
<evidence type="ECO:0000259" key="6">
    <source>
        <dbReference type="Pfam" id="PF13427"/>
    </source>
</evidence>
<dbReference type="InterPro" id="IPR025184">
    <property type="entry name" value="AadA_C"/>
</dbReference>
<dbReference type="GO" id="GO:0005524">
    <property type="term" value="F:ATP binding"/>
    <property type="evidence" value="ECO:0007669"/>
    <property type="project" value="UniProtKB-KW"/>
</dbReference>
<feature type="domain" description="Adenylyltransferase AadA C-terminal" evidence="6">
    <location>
        <begin position="146"/>
        <end position="246"/>
    </location>
</feature>
<evidence type="ECO:0000313" key="8">
    <source>
        <dbReference type="Proteomes" id="UP000219546"/>
    </source>
</evidence>
<dbReference type="Pfam" id="PF01909">
    <property type="entry name" value="NTP_transf_2"/>
    <property type="match status" value="1"/>
</dbReference>
<evidence type="ECO:0000259" key="5">
    <source>
        <dbReference type="Pfam" id="PF01909"/>
    </source>
</evidence>
<keyword evidence="4" id="KW-0067">ATP-binding</keyword>
<dbReference type="Gene3D" id="3.30.460.10">
    <property type="entry name" value="Beta Polymerase, domain 2"/>
    <property type="match status" value="1"/>
</dbReference>
<dbReference type="InterPro" id="IPR043519">
    <property type="entry name" value="NT_sf"/>
</dbReference>
<evidence type="ECO:0000256" key="2">
    <source>
        <dbReference type="ARBA" id="ARBA00023251"/>
    </source>
</evidence>
<dbReference type="Proteomes" id="UP000219546">
    <property type="component" value="Unassembled WGS sequence"/>
</dbReference>
<proteinExistence type="predicted"/>
<dbReference type="InterPro" id="IPR024172">
    <property type="entry name" value="AadA/Aad9"/>
</dbReference>
<protein>
    <recommendedName>
        <fullName evidence="4">Spectinomycin 9-adenylyltransferase</fullName>
    </recommendedName>
</protein>
<dbReference type="PIRSF" id="PIRSF000819">
    <property type="entry name" value="Streptomycin_3-adenylyltransf"/>
    <property type="match status" value="1"/>
</dbReference>
<dbReference type="RefSeq" id="WP_097157097.1">
    <property type="nucleotide sequence ID" value="NZ_JBEPMQ010000003.1"/>
</dbReference>
<evidence type="ECO:0000256" key="4">
    <source>
        <dbReference type="PIRNR" id="PIRNR000819"/>
    </source>
</evidence>
<accession>A0A285CI62</accession>
<dbReference type="AlphaFoldDB" id="A0A285CI62"/>
<keyword evidence="4" id="KW-0547">Nucleotide-binding</keyword>
<dbReference type="EMBL" id="OAOP01000001">
    <property type="protein sequence ID" value="SNX67292.1"/>
    <property type="molecule type" value="Genomic_DNA"/>
</dbReference>
<dbReference type="GO" id="GO:0070566">
    <property type="term" value="F:adenylyltransferase activity"/>
    <property type="evidence" value="ECO:0007669"/>
    <property type="project" value="InterPro"/>
</dbReference>
<keyword evidence="4 7" id="KW-0548">Nucleotidyltransferase</keyword>
<dbReference type="InterPro" id="IPR002934">
    <property type="entry name" value="Polymerase_NTP_transf_dom"/>
</dbReference>
<evidence type="ECO:0000256" key="3">
    <source>
        <dbReference type="ARBA" id="ARBA00047831"/>
    </source>
</evidence>
<evidence type="ECO:0000256" key="1">
    <source>
        <dbReference type="ARBA" id="ARBA00022679"/>
    </source>
</evidence>
<dbReference type="CDD" id="cd05403">
    <property type="entry name" value="NT_KNTase_like"/>
    <property type="match status" value="1"/>
</dbReference>
<reference evidence="7 8" key="1">
    <citation type="submission" date="2017-08" db="EMBL/GenBank/DDBJ databases">
        <authorList>
            <person name="de Groot N.N."/>
        </authorList>
    </citation>
    <scope>NUCLEOTIDE SEQUENCE [LARGE SCALE GENOMIC DNA]</scope>
    <source>
        <strain evidence="7 8">JC228</strain>
    </source>
</reference>
<name>A0A285CI62_9BACI</name>